<reference evidence="2 3" key="1">
    <citation type="submission" date="2019-11" db="EMBL/GenBank/DDBJ databases">
        <title>Whole genome sequence of Oryza granulata.</title>
        <authorList>
            <person name="Li W."/>
        </authorList>
    </citation>
    <scope>NUCLEOTIDE SEQUENCE [LARGE SCALE GENOMIC DNA]</scope>
    <source>
        <strain evidence="3">cv. Menghai</strain>
        <tissue evidence="2">Leaf</tissue>
    </source>
</reference>
<dbReference type="Proteomes" id="UP000479710">
    <property type="component" value="Unassembled WGS sequence"/>
</dbReference>
<dbReference type="EMBL" id="SPHZ02000001">
    <property type="protein sequence ID" value="KAF0932335.1"/>
    <property type="molecule type" value="Genomic_DNA"/>
</dbReference>
<name>A0A6G1F670_9ORYZ</name>
<comment type="caution">
    <text evidence="2">The sequence shown here is derived from an EMBL/GenBank/DDBJ whole genome shotgun (WGS) entry which is preliminary data.</text>
</comment>
<dbReference type="AlphaFoldDB" id="A0A6G1F670"/>
<feature type="region of interest" description="Disordered" evidence="1">
    <location>
        <begin position="28"/>
        <end position="52"/>
    </location>
</feature>
<keyword evidence="3" id="KW-1185">Reference proteome</keyword>
<sequence>MSYAAYKMMHWPTGVDHCAAGFITNSPSDAAASSRPGPEGDIDSAARPRRLGPTPNLVVAAANVVEVYAVRAEAAAEDGGGGAQPSSSSGAVLDGISGARLELVCHYRLHGNIESMTVLSDGPENRRATIALVFKDAKISCLEFDDAIHGLRT</sequence>
<dbReference type="InterPro" id="IPR015943">
    <property type="entry name" value="WD40/YVTN_repeat-like_dom_sf"/>
</dbReference>
<evidence type="ECO:0008006" key="4">
    <source>
        <dbReference type="Google" id="ProtNLM"/>
    </source>
</evidence>
<dbReference type="OrthoDB" id="549011at2759"/>
<accession>A0A6G1F670</accession>
<feature type="non-terminal residue" evidence="2">
    <location>
        <position position="153"/>
    </location>
</feature>
<evidence type="ECO:0000256" key="1">
    <source>
        <dbReference type="SAM" id="MobiDB-lite"/>
    </source>
</evidence>
<proteinExistence type="predicted"/>
<dbReference type="PANTHER" id="PTHR10644">
    <property type="entry name" value="DNA REPAIR/RNA PROCESSING CPSF FAMILY"/>
    <property type="match status" value="1"/>
</dbReference>
<protein>
    <recommendedName>
        <fullName evidence="4">Cleavage/polyadenylation specificity factor A subunit C-terminal domain-containing protein</fullName>
    </recommendedName>
</protein>
<organism evidence="2 3">
    <name type="scientific">Oryza meyeriana var. granulata</name>
    <dbReference type="NCBI Taxonomy" id="110450"/>
    <lineage>
        <taxon>Eukaryota</taxon>
        <taxon>Viridiplantae</taxon>
        <taxon>Streptophyta</taxon>
        <taxon>Embryophyta</taxon>
        <taxon>Tracheophyta</taxon>
        <taxon>Spermatophyta</taxon>
        <taxon>Magnoliopsida</taxon>
        <taxon>Liliopsida</taxon>
        <taxon>Poales</taxon>
        <taxon>Poaceae</taxon>
        <taxon>BOP clade</taxon>
        <taxon>Oryzoideae</taxon>
        <taxon>Oryzeae</taxon>
        <taxon>Oryzinae</taxon>
        <taxon>Oryza</taxon>
        <taxon>Oryza meyeriana</taxon>
    </lineage>
</organism>
<evidence type="ECO:0000313" key="2">
    <source>
        <dbReference type="EMBL" id="KAF0932335.1"/>
    </source>
</evidence>
<evidence type="ECO:0000313" key="3">
    <source>
        <dbReference type="Proteomes" id="UP000479710"/>
    </source>
</evidence>
<gene>
    <name evidence="2" type="ORF">E2562_009594</name>
</gene>
<dbReference type="Gene3D" id="2.130.10.10">
    <property type="entry name" value="YVTN repeat-like/Quinoprotein amine dehydrogenase"/>
    <property type="match status" value="1"/>
</dbReference>
<dbReference type="InterPro" id="IPR050358">
    <property type="entry name" value="RSE1/DDB1/CFT1"/>
</dbReference>